<feature type="compositionally biased region" description="Polar residues" evidence="1">
    <location>
        <begin position="83"/>
        <end position="95"/>
    </location>
</feature>
<dbReference type="Proteomes" id="UP000800035">
    <property type="component" value="Unassembled WGS sequence"/>
</dbReference>
<feature type="compositionally biased region" description="Low complexity" evidence="1">
    <location>
        <begin position="12"/>
        <end position="23"/>
    </location>
</feature>
<feature type="region of interest" description="Disordered" evidence="1">
    <location>
        <begin position="214"/>
        <end position="305"/>
    </location>
</feature>
<gene>
    <name evidence="2" type="ORF">CC80DRAFT_509603</name>
</gene>
<feature type="compositionally biased region" description="Basic and acidic residues" evidence="1">
    <location>
        <begin position="71"/>
        <end position="82"/>
    </location>
</feature>
<accession>A0A6A5TDU6</accession>
<keyword evidence="3" id="KW-1185">Reference proteome</keyword>
<dbReference type="OrthoDB" id="10618922at2759"/>
<proteinExistence type="predicted"/>
<name>A0A6A5TDU6_9PLEO</name>
<dbReference type="EMBL" id="ML977025">
    <property type="protein sequence ID" value="KAF1950468.1"/>
    <property type="molecule type" value="Genomic_DNA"/>
</dbReference>
<protein>
    <submittedName>
        <fullName evidence="2">Uncharacterized protein</fullName>
    </submittedName>
</protein>
<feature type="compositionally biased region" description="Polar residues" evidence="1">
    <location>
        <begin position="214"/>
        <end position="231"/>
    </location>
</feature>
<dbReference type="AlphaFoldDB" id="A0A6A5TDU6"/>
<feature type="region of interest" description="Disordered" evidence="1">
    <location>
        <begin position="342"/>
        <end position="388"/>
    </location>
</feature>
<reference evidence="2" key="1">
    <citation type="journal article" date="2020" name="Stud. Mycol.">
        <title>101 Dothideomycetes genomes: a test case for predicting lifestyles and emergence of pathogens.</title>
        <authorList>
            <person name="Haridas S."/>
            <person name="Albert R."/>
            <person name="Binder M."/>
            <person name="Bloem J."/>
            <person name="Labutti K."/>
            <person name="Salamov A."/>
            <person name="Andreopoulos B."/>
            <person name="Baker S."/>
            <person name="Barry K."/>
            <person name="Bills G."/>
            <person name="Bluhm B."/>
            <person name="Cannon C."/>
            <person name="Castanera R."/>
            <person name="Culley D."/>
            <person name="Daum C."/>
            <person name="Ezra D."/>
            <person name="Gonzalez J."/>
            <person name="Henrissat B."/>
            <person name="Kuo A."/>
            <person name="Liang C."/>
            <person name="Lipzen A."/>
            <person name="Lutzoni F."/>
            <person name="Magnuson J."/>
            <person name="Mondo S."/>
            <person name="Nolan M."/>
            <person name="Ohm R."/>
            <person name="Pangilinan J."/>
            <person name="Park H.-J."/>
            <person name="Ramirez L."/>
            <person name="Alfaro M."/>
            <person name="Sun H."/>
            <person name="Tritt A."/>
            <person name="Yoshinaga Y."/>
            <person name="Zwiers L.-H."/>
            <person name="Turgeon B."/>
            <person name="Goodwin S."/>
            <person name="Spatafora J."/>
            <person name="Crous P."/>
            <person name="Grigoriev I."/>
        </authorList>
    </citation>
    <scope>NUCLEOTIDE SEQUENCE</scope>
    <source>
        <strain evidence="2">CBS 675.92</strain>
    </source>
</reference>
<evidence type="ECO:0000313" key="3">
    <source>
        <dbReference type="Proteomes" id="UP000800035"/>
    </source>
</evidence>
<sequence length="388" mass="42910">MSQQFDNDLFFGFSSFDDLSSPDQPLQRATNQSSHELFPSSPMNMAMPGSPPAELHPSYEVPQIPLPHPSTHPDTHDRKRPSSNEATSSSQGTTHHSPHELWSQLTGGDRTTLTCPDFWAAIIEGRNPTCKNSTARNFSEVLTHLINHHGRFVEACPVCRQVVLSPQERAAHGNDFTRCLNTPFRKKGPEAVQVQWTALFQTLYPSITTVPSPSYSDLDNGQPAGQASNTPTRRHMSYNADSHTSRTHQDFLPPAQVIGTPAQPNFAQHPSNQTNLASSRSPQLPLSTSLSSPAQNQESSALDGRLREQVMRELLIEERGRRYPSYNRNALATLVDNDISQAVQSRQPHPSPVQRARDTRSSQTTPRPSDFGPFSGASPAARQWANNN</sequence>
<evidence type="ECO:0000256" key="1">
    <source>
        <dbReference type="SAM" id="MobiDB-lite"/>
    </source>
</evidence>
<evidence type="ECO:0000313" key="2">
    <source>
        <dbReference type="EMBL" id="KAF1950468.1"/>
    </source>
</evidence>
<organism evidence="2 3">
    <name type="scientific">Byssothecium circinans</name>
    <dbReference type="NCBI Taxonomy" id="147558"/>
    <lineage>
        <taxon>Eukaryota</taxon>
        <taxon>Fungi</taxon>
        <taxon>Dikarya</taxon>
        <taxon>Ascomycota</taxon>
        <taxon>Pezizomycotina</taxon>
        <taxon>Dothideomycetes</taxon>
        <taxon>Pleosporomycetidae</taxon>
        <taxon>Pleosporales</taxon>
        <taxon>Massarineae</taxon>
        <taxon>Massarinaceae</taxon>
        <taxon>Byssothecium</taxon>
    </lineage>
</organism>
<feature type="region of interest" description="Disordered" evidence="1">
    <location>
        <begin position="12"/>
        <end position="106"/>
    </location>
</feature>
<feature type="compositionally biased region" description="Polar residues" evidence="1">
    <location>
        <begin position="262"/>
        <end position="277"/>
    </location>
</feature>
<feature type="compositionally biased region" description="Low complexity" evidence="1">
    <location>
        <begin position="278"/>
        <end position="293"/>
    </location>
</feature>